<comment type="catalytic activity">
    <reaction evidence="1 7">
        <text>2-C-methyl-D-erythritol 4-phosphate + CTP + H(+) = 4-CDP-2-C-methyl-D-erythritol + diphosphate</text>
        <dbReference type="Rhea" id="RHEA:13429"/>
        <dbReference type="ChEBI" id="CHEBI:15378"/>
        <dbReference type="ChEBI" id="CHEBI:33019"/>
        <dbReference type="ChEBI" id="CHEBI:37563"/>
        <dbReference type="ChEBI" id="CHEBI:57823"/>
        <dbReference type="ChEBI" id="CHEBI:58262"/>
        <dbReference type="EC" id="2.7.7.60"/>
    </reaction>
</comment>
<dbReference type="InterPro" id="IPR034683">
    <property type="entry name" value="IspD/TarI"/>
</dbReference>
<evidence type="ECO:0000256" key="1">
    <source>
        <dbReference type="ARBA" id="ARBA00001282"/>
    </source>
</evidence>
<sequence length="227" mass="25914">MVYAIIVAAGEGKRAGFEIPKQFVKLNNQTILRMSSEKFQNSKLIDKFLVVSHRNYVDLTEKEVQTFSKFENVVIGGSSRQESVYNALMYLHKKVNKPDFVCIHDAVRPFVDTNKIDESIYKAKEVGGAVLAEMAENTISQVNNGRIVKTLERSQIYLHHTPQTFDFTKLLKAYQKAEKILSSFTDDASIFIHAGYETAVVEDYRNNIKLTKKQDFELAKCIFELNS</sequence>
<feature type="site" description="Positions MEP for the nucleophilic attack" evidence="7">
    <location>
        <position position="209"/>
    </location>
</feature>
<gene>
    <name evidence="7" type="primary">ispD</name>
    <name evidence="8" type="ORF">X929_07340</name>
</gene>
<evidence type="ECO:0000256" key="4">
    <source>
        <dbReference type="ARBA" id="ARBA00022679"/>
    </source>
</evidence>
<evidence type="ECO:0000256" key="3">
    <source>
        <dbReference type="ARBA" id="ARBA00009789"/>
    </source>
</evidence>
<dbReference type="GO" id="GO:0019288">
    <property type="term" value="P:isopentenyl diphosphate biosynthetic process, methylerythritol 4-phosphate pathway"/>
    <property type="evidence" value="ECO:0007669"/>
    <property type="project" value="UniProtKB-UniRule"/>
</dbReference>
<keyword evidence="5 7" id="KW-0548">Nucleotidyltransferase</keyword>
<comment type="pathway">
    <text evidence="2 7">Isoprenoid biosynthesis; isopentenyl diphosphate biosynthesis via DXP pathway; isopentenyl diphosphate from 1-deoxy-D-xylulose 5-phosphate: step 2/6.</text>
</comment>
<keyword evidence="4 7" id="KW-0808">Transferase</keyword>
<dbReference type="EMBL" id="AZRL01000021">
    <property type="protein sequence ID" value="PNR95419.1"/>
    <property type="molecule type" value="Genomic_DNA"/>
</dbReference>
<dbReference type="HAMAP" id="MF_00108">
    <property type="entry name" value="IspD"/>
    <property type="match status" value="1"/>
</dbReference>
<dbReference type="CDD" id="cd02516">
    <property type="entry name" value="CDP-ME_synthetase"/>
    <property type="match status" value="1"/>
</dbReference>
<reference evidence="8 9" key="1">
    <citation type="submission" date="2013-12" db="EMBL/GenBank/DDBJ databases">
        <title>Comparative genomics of Petrotoga isolates.</title>
        <authorList>
            <person name="Nesbo C.L."/>
            <person name="Charchuk R."/>
            <person name="Chow K."/>
        </authorList>
    </citation>
    <scope>NUCLEOTIDE SEQUENCE [LARGE SCALE GENOMIC DNA]</scope>
    <source>
        <strain evidence="8 9">DSM 13574</strain>
    </source>
</reference>
<comment type="function">
    <text evidence="7">Catalyzes the formation of 4-diphosphocytidyl-2-C-methyl-D-erythritol from CTP and 2-C-methyl-D-erythritol 4-phosphate (MEP).</text>
</comment>
<dbReference type="SUPFAM" id="SSF53448">
    <property type="entry name" value="Nucleotide-diphospho-sugar transferases"/>
    <property type="match status" value="1"/>
</dbReference>
<protein>
    <recommendedName>
        <fullName evidence="7">2-C-methyl-D-erythritol 4-phosphate cytidylyltransferase</fullName>
        <ecNumber evidence="7">2.7.7.60</ecNumber>
    </recommendedName>
    <alternativeName>
        <fullName evidence="7">4-diphosphocytidyl-2C-methyl-D-erythritol synthase</fullName>
    </alternativeName>
    <alternativeName>
        <fullName evidence="7">MEP cytidylyltransferase</fullName>
        <shortName evidence="7">MCT</shortName>
    </alternativeName>
</protein>
<accession>A0A2K1NY11</accession>
<dbReference type="InterPro" id="IPR001228">
    <property type="entry name" value="IspD"/>
</dbReference>
<dbReference type="NCBIfam" id="TIGR00453">
    <property type="entry name" value="ispD"/>
    <property type="match status" value="1"/>
</dbReference>
<dbReference type="InterPro" id="IPR050088">
    <property type="entry name" value="IspD/TarI_cytidylyltransf_bact"/>
</dbReference>
<evidence type="ECO:0000256" key="5">
    <source>
        <dbReference type="ARBA" id="ARBA00022695"/>
    </source>
</evidence>
<dbReference type="FunFam" id="3.90.550.10:FF:000003">
    <property type="entry name" value="2-C-methyl-D-erythritol 4-phosphate cytidylyltransferase"/>
    <property type="match status" value="1"/>
</dbReference>
<dbReference type="EC" id="2.7.7.60" evidence="7"/>
<comment type="caution">
    <text evidence="8">The sequence shown here is derived from an EMBL/GenBank/DDBJ whole genome shotgun (WGS) entry which is preliminary data.</text>
</comment>
<evidence type="ECO:0000256" key="6">
    <source>
        <dbReference type="ARBA" id="ARBA00023229"/>
    </source>
</evidence>
<dbReference type="OrthoDB" id="9806837at2"/>
<feature type="site" description="Transition state stabilizer" evidence="7">
    <location>
        <position position="14"/>
    </location>
</feature>
<organism evidence="8 9">
    <name type="scientific">Petrotoga olearia DSM 13574</name>
    <dbReference type="NCBI Taxonomy" id="1122955"/>
    <lineage>
        <taxon>Bacteria</taxon>
        <taxon>Thermotogati</taxon>
        <taxon>Thermotogota</taxon>
        <taxon>Thermotogae</taxon>
        <taxon>Petrotogales</taxon>
        <taxon>Petrotogaceae</taxon>
        <taxon>Petrotoga</taxon>
    </lineage>
</organism>
<dbReference type="Pfam" id="PF01128">
    <property type="entry name" value="IspD"/>
    <property type="match status" value="1"/>
</dbReference>
<dbReference type="InterPro" id="IPR018294">
    <property type="entry name" value="ISPD_synthase_CS"/>
</dbReference>
<dbReference type="PANTHER" id="PTHR32125">
    <property type="entry name" value="2-C-METHYL-D-ERYTHRITOL 4-PHOSPHATE CYTIDYLYLTRANSFERASE, CHLOROPLASTIC"/>
    <property type="match status" value="1"/>
</dbReference>
<comment type="similarity">
    <text evidence="3 7">Belongs to the IspD/TarI cytidylyltransferase family. IspD subfamily.</text>
</comment>
<dbReference type="GO" id="GO:0050518">
    <property type="term" value="F:2-C-methyl-D-erythritol 4-phosphate cytidylyltransferase activity"/>
    <property type="evidence" value="ECO:0007669"/>
    <property type="project" value="UniProtKB-UniRule"/>
</dbReference>
<dbReference type="InterPro" id="IPR029044">
    <property type="entry name" value="Nucleotide-diphossugar_trans"/>
</dbReference>
<dbReference type="Proteomes" id="UP000236434">
    <property type="component" value="Unassembled WGS sequence"/>
</dbReference>
<evidence type="ECO:0000313" key="9">
    <source>
        <dbReference type="Proteomes" id="UP000236434"/>
    </source>
</evidence>
<evidence type="ECO:0000256" key="7">
    <source>
        <dbReference type="HAMAP-Rule" id="MF_00108"/>
    </source>
</evidence>
<evidence type="ECO:0000256" key="2">
    <source>
        <dbReference type="ARBA" id="ARBA00004787"/>
    </source>
</evidence>
<feature type="site" description="Positions MEP for the nucleophilic attack" evidence="7">
    <location>
        <position position="153"/>
    </location>
</feature>
<dbReference type="AlphaFoldDB" id="A0A2K1NY11"/>
<name>A0A2K1NY11_9BACT</name>
<feature type="site" description="Transition state stabilizer" evidence="7">
    <location>
        <position position="21"/>
    </location>
</feature>
<dbReference type="RefSeq" id="WP_103067332.1">
    <property type="nucleotide sequence ID" value="NZ_AZRL01000021.1"/>
</dbReference>
<keyword evidence="6 7" id="KW-0414">Isoprene biosynthesis</keyword>
<dbReference type="PROSITE" id="PS01295">
    <property type="entry name" value="ISPD"/>
    <property type="match status" value="1"/>
</dbReference>
<proteinExistence type="inferred from homology"/>
<dbReference type="Gene3D" id="3.90.550.10">
    <property type="entry name" value="Spore Coat Polysaccharide Biosynthesis Protein SpsA, Chain A"/>
    <property type="match status" value="1"/>
</dbReference>
<dbReference type="PANTHER" id="PTHR32125:SF4">
    <property type="entry name" value="2-C-METHYL-D-ERYTHRITOL 4-PHOSPHATE CYTIDYLYLTRANSFERASE, CHLOROPLASTIC"/>
    <property type="match status" value="1"/>
</dbReference>
<evidence type="ECO:0000313" key="8">
    <source>
        <dbReference type="EMBL" id="PNR95419.1"/>
    </source>
</evidence>
<dbReference type="UniPathway" id="UPA00056">
    <property type="reaction ID" value="UER00093"/>
</dbReference>